<evidence type="ECO:0000256" key="1">
    <source>
        <dbReference type="SAM" id="MobiDB-lite"/>
    </source>
</evidence>
<evidence type="ECO:0000313" key="4">
    <source>
        <dbReference type="EMBL" id="VFK80285.1"/>
    </source>
</evidence>
<dbReference type="EMBL" id="CAADHB010000099">
    <property type="protein sequence ID" value="VFK80285.1"/>
    <property type="molecule type" value="Genomic_DNA"/>
</dbReference>
<evidence type="ECO:0000313" key="2">
    <source>
        <dbReference type="EMBL" id="VFK41508.1"/>
    </source>
</evidence>
<accession>A0A450Z1A3</accession>
<proteinExistence type="predicted"/>
<dbReference type="EMBL" id="CAADFU010000098">
    <property type="protein sequence ID" value="VFK47576.1"/>
    <property type="molecule type" value="Genomic_DNA"/>
</dbReference>
<reference evidence="3" key="1">
    <citation type="submission" date="2019-02" db="EMBL/GenBank/DDBJ databases">
        <authorList>
            <person name="Gruber-Vodicka R. H."/>
            <person name="Seah K. B. B."/>
        </authorList>
    </citation>
    <scope>NUCLEOTIDE SEQUENCE</scope>
    <source>
        <strain evidence="4">BECK_S127</strain>
        <strain evidence="3">BECK_S1320</strain>
        <strain evidence="2">BECK_S1321</strain>
    </source>
</reference>
<dbReference type="EMBL" id="CAADFR010000093">
    <property type="protein sequence ID" value="VFK41508.1"/>
    <property type="molecule type" value="Genomic_DNA"/>
</dbReference>
<name>A0A450Z1A3_9GAMM</name>
<feature type="compositionally biased region" description="Basic and acidic residues" evidence="1">
    <location>
        <begin position="45"/>
        <end position="62"/>
    </location>
</feature>
<organism evidence="3">
    <name type="scientific">Candidatus Kentrum sp. SD</name>
    <dbReference type="NCBI Taxonomy" id="2126332"/>
    <lineage>
        <taxon>Bacteria</taxon>
        <taxon>Pseudomonadati</taxon>
        <taxon>Pseudomonadota</taxon>
        <taxon>Gammaproteobacteria</taxon>
        <taxon>Candidatus Kentrum</taxon>
    </lineage>
</organism>
<gene>
    <name evidence="4" type="ORF">BECKSD772D_GA0070982_10997</name>
    <name evidence="3" type="ORF">BECKSD772E_GA0070983_10988</name>
    <name evidence="2" type="ORF">BECKSD772F_GA0070984_10938</name>
</gene>
<feature type="region of interest" description="Disordered" evidence="1">
    <location>
        <begin position="45"/>
        <end position="83"/>
    </location>
</feature>
<feature type="compositionally biased region" description="Basic and acidic residues" evidence="1">
    <location>
        <begin position="69"/>
        <end position="79"/>
    </location>
</feature>
<evidence type="ECO:0000313" key="3">
    <source>
        <dbReference type="EMBL" id="VFK47576.1"/>
    </source>
</evidence>
<protein>
    <submittedName>
        <fullName evidence="3">Uncharacterized protein</fullName>
    </submittedName>
</protein>
<sequence>MRIVVGFCFLSITGAVMGFDGGAGDVLCKKALNEITNPGEMAEYQKHCSDHHHSEDAEKERDATEDEEGRGPEPERESENWSSWLNRGWNGVVSGAGSAADTVGSAIGDIKEFFDENTHSEDSGSGENNKGWYWPWEPEEEEKSLEGETIGI</sequence>
<dbReference type="AlphaFoldDB" id="A0A450Z1A3"/>
<feature type="region of interest" description="Disordered" evidence="1">
    <location>
        <begin position="114"/>
        <end position="152"/>
    </location>
</feature>